<organism evidence="2 3">
    <name type="scientific">Rhizobium lusitanum</name>
    <dbReference type="NCBI Taxonomy" id="293958"/>
    <lineage>
        <taxon>Bacteria</taxon>
        <taxon>Pseudomonadati</taxon>
        <taxon>Pseudomonadota</taxon>
        <taxon>Alphaproteobacteria</taxon>
        <taxon>Hyphomicrobiales</taxon>
        <taxon>Rhizobiaceae</taxon>
        <taxon>Rhizobium/Agrobacterium group</taxon>
        <taxon>Rhizobium</taxon>
    </lineage>
</organism>
<evidence type="ECO:0000256" key="1">
    <source>
        <dbReference type="SAM" id="Phobius"/>
    </source>
</evidence>
<comment type="caution">
    <text evidence="2">The sequence shown here is derived from an EMBL/GenBank/DDBJ whole genome shotgun (WGS) entry which is preliminary data.</text>
</comment>
<evidence type="ECO:0000313" key="3">
    <source>
        <dbReference type="Proteomes" id="UP000483035"/>
    </source>
</evidence>
<name>A0A6L9UB10_9HYPH</name>
<keyword evidence="1" id="KW-0812">Transmembrane</keyword>
<gene>
    <name evidence="2" type="ORF">GR212_27095</name>
</gene>
<feature type="transmembrane region" description="Helical" evidence="1">
    <location>
        <begin position="84"/>
        <end position="105"/>
    </location>
</feature>
<keyword evidence="1" id="KW-0472">Membrane</keyword>
<reference evidence="2 3" key="1">
    <citation type="submission" date="2019-12" db="EMBL/GenBank/DDBJ databases">
        <title>Rhizobium genotypes associated with high levels of biological nitrogen fixation by grain legumes in a temperate-maritime cropping system.</title>
        <authorList>
            <person name="Maluk M."/>
            <person name="Francesc Ferrando Molina F."/>
            <person name="Lopez Del Egido L."/>
            <person name="Lafos M."/>
            <person name="Langarica-Fuentes A."/>
            <person name="Gebre Yohannes G."/>
            <person name="Young M.W."/>
            <person name="Martin P."/>
            <person name="Gantlett R."/>
            <person name="Kenicer G."/>
            <person name="Hawes C."/>
            <person name="Begg G.S."/>
            <person name="Quilliam R.S."/>
            <person name="Squire G.R."/>
            <person name="Poole P.S."/>
            <person name="Young P.W."/>
            <person name="Iannetta P.M."/>
            <person name="James E.K."/>
        </authorList>
    </citation>
    <scope>NUCLEOTIDE SEQUENCE [LARGE SCALE GENOMIC DNA]</scope>
    <source>
        <strain evidence="2 3">JHI1118</strain>
    </source>
</reference>
<proteinExistence type="predicted"/>
<dbReference type="EMBL" id="WUEY01000016">
    <property type="protein sequence ID" value="NEI73225.1"/>
    <property type="molecule type" value="Genomic_DNA"/>
</dbReference>
<sequence length="137" mass="14986">MVPQFTSTRKREPEEANVVFKNPPSTRQTVIIARFNAANGVPREGCLLSMFLSEIPNFFSWHSSEAFSSSNLADEGASSVHKSIYLLLLGNFVFSLDAFVVGGLLPRFFETFAVSLPAVSMAMAVLPQSIAVTNIVR</sequence>
<evidence type="ECO:0000313" key="2">
    <source>
        <dbReference type="EMBL" id="NEI73225.1"/>
    </source>
</evidence>
<dbReference type="Proteomes" id="UP000483035">
    <property type="component" value="Unassembled WGS sequence"/>
</dbReference>
<protein>
    <submittedName>
        <fullName evidence="2">Uncharacterized protein</fullName>
    </submittedName>
</protein>
<feature type="transmembrane region" description="Helical" evidence="1">
    <location>
        <begin position="111"/>
        <end position="136"/>
    </location>
</feature>
<dbReference type="AlphaFoldDB" id="A0A6L9UB10"/>
<keyword evidence="1" id="KW-1133">Transmembrane helix</keyword>
<accession>A0A6L9UB10</accession>
<dbReference type="RefSeq" id="WP_163991336.1">
    <property type="nucleotide sequence ID" value="NZ_WUEY01000016.1"/>
</dbReference>